<comment type="caution">
    <text evidence="1">The sequence shown here is derived from an EMBL/GenBank/DDBJ whole genome shotgun (WGS) entry which is preliminary data.</text>
</comment>
<organism evidence="1 2">
    <name type="scientific">Malus baccata</name>
    <name type="common">Siberian crab apple</name>
    <name type="synonym">Pyrus baccata</name>
    <dbReference type="NCBI Taxonomy" id="106549"/>
    <lineage>
        <taxon>Eukaryota</taxon>
        <taxon>Viridiplantae</taxon>
        <taxon>Streptophyta</taxon>
        <taxon>Embryophyta</taxon>
        <taxon>Tracheophyta</taxon>
        <taxon>Spermatophyta</taxon>
        <taxon>Magnoliopsida</taxon>
        <taxon>eudicotyledons</taxon>
        <taxon>Gunneridae</taxon>
        <taxon>Pentapetalae</taxon>
        <taxon>rosids</taxon>
        <taxon>fabids</taxon>
        <taxon>Rosales</taxon>
        <taxon>Rosaceae</taxon>
        <taxon>Amygdaloideae</taxon>
        <taxon>Maleae</taxon>
        <taxon>Malus</taxon>
    </lineage>
</organism>
<reference evidence="1 2" key="1">
    <citation type="journal article" date="2019" name="G3 (Bethesda)">
        <title>Sequencing of a Wild Apple (Malus baccata) Genome Unravels the Differences Between Cultivated and Wild Apple Species Regarding Disease Resistance and Cold Tolerance.</title>
        <authorList>
            <person name="Chen X."/>
        </authorList>
    </citation>
    <scope>NUCLEOTIDE SEQUENCE [LARGE SCALE GENOMIC DNA]</scope>
    <source>
        <strain evidence="2">cv. Shandingzi</strain>
        <tissue evidence="1">Leaves</tissue>
    </source>
</reference>
<dbReference type="AlphaFoldDB" id="A0A540L606"/>
<evidence type="ECO:0000313" key="2">
    <source>
        <dbReference type="Proteomes" id="UP000315295"/>
    </source>
</evidence>
<name>A0A540L606_MALBA</name>
<gene>
    <name evidence="1" type="ORF">C1H46_032546</name>
</gene>
<keyword evidence="2" id="KW-1185">Reference proteome</keyword>
<sequence length="70" mass="7907">MSFGNSGISYKGHILLTSSDGKTHTKVMSTTVRRIKFLFVTTRKKLPAGNRKLDIKKLVREVSWVVLTTK</sequence>
<accession>A0A540L606</accession>
<evidence type="ECO:0000313" key="1">
    <source>
        <dbReference type="EMBL" id="TQD81895.1"/>
    </source>
</evidence>
<protein>
    <submittedName>
        <fullName evidence="1">Uncharacterized protein</fullName>
    </submittedName>
</protein>
<dbReference type="Proteomes" id="UP000315295">
    <property type="component" value="Unassembled WGS sequence"/>
</dbReference>
<dbReference type="EMBL" id="VIEB01000746">
    <property type="protein sequence ID" value="TQD81895.1"/>
    <property type="molecule type" value="Genomic_DNA"/>
</dbReference>
<proteinExistence type="predicted"/>